<protein>
    <submittedName>
        <fullName evidence="3">Uncharacterized protein</fullName>
    </submittedName>
</protein>
<evidence type="ECO:0000313" key="5">
    <source>
        <dbReference type="Proteomes" id="UP000436801"/>
    </source>
</evidence>
<dbReference type="InterPro" id="IPR053842">
    <property type="entry name" value="NikA-like"/>
</dbReference>
<proteinExistence type="predicted"/>
<dbReference type="OrthoDB" id="7581919at2"/>
<keyword evidence="4" id="KW-1185">Reference proteome</keyword>
<dbReference type="AlphaFoldDB" id="A0A1G7EMH2"/>
<dbReference type="Pfam" id="PF21983">
    <property type="entry name" value="NikA-like"/>
    <property type="match status" value="1"/>
</dbReference>
<feature type="region of interest" description="Disordered" evidence="1">
    <location>
        <begin position="1"/>
        <end position="26"/>
    </location>
</feature>
<reference evidence="3 4" key="1">
    <citation type="submission" date="2016-10" db="EMBL/GenBank/DDBJ databases">
        <authorList>
            <person name="Varghese N."/>
            <person name="Submissions S."/>
        </authorList>
    </citation>
    <scope>NUCLEOTIDE SEQUENCE [LARGE SCALE GENOMIC DNA]</scope>
    <source>
        <strain evidence="3 4">S7-754</strain>
    </source>
</reference>
<dbReference type="EMBL" id="FNBI01000001">
    <property type="protein sequence ID" value="SDE64898.1"/>
    <property type="molecule type" value="Genomic_DNA"/>
</dbReference>
<dbReference type="EMBL" id="WSUT01000005">
    <property type="protein sequence ID" value="MWC45073.1"/>
    <property type="molecule type" value="Genomic_DNA"/>
</dbReference>
<gene>
    <name evidence="2" type="ORF">GQR91_15735</name>
    <name evidence="3" type="ORF">SAMN05216557_10128</name>
</gene>
<dbReference type="RefSeq" id="WP_149680726.1">
    <property type="nucleotide sequence ID" value="NZ_FNBI01000001.1"/>
</dbReference>
<accession>A0A1G7EMH2</accession>
<dbReference type="Proteomes" id="UP000323502">
    <property type="component" value="Unassembled WGS sequence"/>
</dbReference>
<dbReference type="Proteomes" id="UP000436801">
    <property type="component" value="Unassembled WGS sequence"/>
</dbReference>
<feature type="compositionally biased region" description="Basic residues" evidence="1">
    <location>
        <begin position="9"/>
        <end position="19"/>
    </location>
</feature>
<organism evidence="3 4">
    <name type="scientific">Sphingomonas carotinifaciens</name>
    <dbReference type="NCBI Taxonomy" id="1166323"/>
    <lineage>
        <taxon>Bacteria</taxon>
        <taxon>Pseudomonadati</taxon>
        <taxon>Pseudomonadota</taxon>
        <taxon>Alphaproteobacteria</taxon>
        <taxon>Sphingomonadales</taxon>
        <taxon>Sphingomonadaceae</taxon>
        <taxon>Sphingomonas</taxon>
    </lineage>
</organism>
<name>A0A1G7EMH2_9SPHN</name>
<evidence type="ECO:0000313" key="2">
    <source>
        <dbReference type="EMBL" id="MWC45073.1"/>
    </source>
</evidence>
<evidence type="ECO:0000313" key="3">
    <source>
        <dbReference type="EMBL" id="SDE64898.1"/>
    </source>
</evidence>
<reference evidence="2 5" key="2">
    <citation type="submission" date="2019-12" db="EMBL/GenBank/DDBJ databases">
        <authorList>
            <person name="Zheng J."/>
        </authorList>
    </citation>
    <scope>NUCLEOTIDE SEQUENCE [LARGE SCALE GENOMIC DNA]</scope>
    <source>
        <strain evidence="2 5">DSM 27347</strain>
    </source>
</reference>
<evidence type="ECO:0000256" key="1">
    <source>
        <dbReference type="SAM" id="MobiDB-lite"/>
    </source>
</evidence>
<evidence type="ECO:0000313" key="4">
    <source>
        <dbReference type="Proteomes" id="UP000323502"/>
    </source>
</evidence>
<sequence length="125" mass="13674">MSQNDAGRASRKARGKRPPRKDSGDRIVFRVTAEERQRLVSEAGEVGISTYVRARLFGGGVRNRDALRKIAALHVAGRRIQQLAEKHYVHESVIEVTLGDVCAAILGLVDELDDVVDGDEKADAP</sequence>